<dbReference type="GO" id="GO:0016491">
    <property type="term" value="F:oxidoreductase activity"/>
    <property type="evidence" value="ECO:0007669"/>
    <property type="project" value="UniProtKB-KW"/>
</dbReference>
<accession>A0ABU0LCQ8</accession>
<dbReference type="Pfam" id="PF00171">
    <property type="entry name" value="Aldedh"/>
    <property type="match status" value="1"/>
</dbReference>
<dbReference type="EC" id="1.2.1.-" evidence="3"/>
<dbReference type="SUPFAM" id="SSF53720">
    <property type="entry name" value="ALDH-like"/>
    <property type="match status" value="1"/>
</dbReference>
<dbReference type="Proteomes" id="UP001241747">
    <property type="component" value="Unassembled WGS sequence"/>
</dbReference>
<keyword evidence="4" id="KW-1185">Reference proteome</keyword>
<dbReference type="CDD" id="cd07112">
    <property type="entry name" value="ALDH_GABALDH-PuuC"/>
    <property type="match status" value="1"/>
</dbReference>
<dbReference type="InterPro" id="IPR016161">
    <property type="entry name" value="Ald_DH/histidinol_DH"/>
</dbReference>
<dbReference type="InterPro" id="IPR016160">
    <property type="entry name" value="Ald_DH_CS_CYS"/>
</dbReference>
<dbReference type="InterPro" id="IPR015590">
    <property type="entry name" value="Aldehyde_DH_dom"/>
</dbReference>
<dbReference type="Gene3D" id="3.40.309.10">
    <property type="entry name" value="Aldehyde Dehydrogenase, Chain A, domain 2"/>
    <property type="match status" value="1"/>
</dbReference>
<feature type="domain" description="Aldehyde dehydrogenase" evidence="2">
    <location>
        <begin position="26"/>
        <end position="488"/>
    </location>
</feature>
<dbReference type="PROSITE" id="PS00070">
    <property type="entry name" value="ALDEHYDE_DEHYDR_CYS"/>
    <property type="match status" value="1"/>
</dbReference>
<reference evidence="3 4" key="1">
    <citation type="submission" date="2023-07" db="EMBL/GenBank/DDBJ databases">
        <title>Genomic Encyclopedia of Type Strains, Phase IV (KMG-IV): sequencing the most valuable type-strain genomes for metagenomic binning, comparative biology and taxonomic classification.</title>
        <authorList>
            <person name="Goeker M."/>
        </authorList>
    </citation>
    <scope>NUCLEOTIDE SEQUENCE [LARGE SCALE GENOMIC DNA]</scope>
    <source>
        <strain evidence="3 4">DSM 3770</strain>
    </source>
</reference>
<evidence type="ECO:0000313" key="4">
    <source>
        <dbReference type="Proteomes" id="UP001241747"/>
    </source>
</evidence>
<proteinExistence type="predicted"/>
<evidence type="ECO:0000256" key="1">
    <source>
        <dbReference type="ARBA" id="ARBA00023002"/>
    </source>
</evidence>
<gene>
    <name evidence="3" type="ORF">QOZ94_001622</name>
</gene>
<organism evidence="3 4">
    <name type="scientific">Xanthobacter agilis</name>
    <dbReference type="NCBI Taxonomy" id="47492"/>
    <lineage>
        <taxon>Bacteria</taxon>
        <taxon>Pseudomonadati</taxon>
        <taxon>Pseudomonadota</taxon>
        <taxon>Alphaproteobacteria</taxon>
        <taxon>Hyphomicrobiales</taxon>
        <taxon>Xanthobacteraceae</taxon>
        <taxon>Xanthobacter</taxon>
    </lineage>
</organism>
<evidence type="ECO:0000313" key="3">
    <source>
        <dbReference type="EMBL" id="MDQ0504840.1"/>
    </source>
</evidence>
<dbReference type="InterPro" id="IPR016163">
    <property type="entry name" value="Ald_DH_C"/>
</dbReference>
<dbReference type="InterPro" id="IPR016162">
    <property type="entry name" value="Ald_DH_N"/>
</dbReference>
<dbReference type="PANTHER" id="PTHR11699">
    <property type="entry name" value="ALDEHYDE DEHYDROGENASE-RELATED"/>
    <property type="match status" value="1"/>
</dbReference>
<protein>
    <submittedName>
        <fullName evidence="3">Gamma-glutamyl-gamma-aminobutyraldehyde dehydrogenase</fullName>
        <ecNumber evidence="3">1.2.1.-</ecNumber>
    </submittedName>
</protein>
<dbReference type="Gene3D" id="3.40.605.10">
    <property type="entry name" value="Aldehyde Dehydrogenase, Chain A, domain 1"/>
    <property type="match status" value="1"/>
</dbReference>
<name>A0ABU0LCQ8_XANAG</name>
<dbReference type="RefSeq" id="WP_237346804.1">
    <property type="nucleotide sequence ID" value="NZ_JABWGX010000023.1"/>
</dbReference>
<evidence type="ECO:0000259" key="2">
    <source>
        <dbReference type="Pfam" id="PF00171"/>
    </source>
</evidence>
<comment type="caution">
    <text evidence="3">The sequence shown here is derived from an EMBL/GenBank/DDBJ whole genome shotgun (WGS) entry which is preliminary data.</text>
</comment>
<dbReference type="EMBL" id="JAUSVY010000003">
    <property type="protein sequence ID" value="MDQ0504840.1"/>
    <property type="molecule type" value="Genomic_DNA"/>
</dbReference>
<sequence length="492" mass="52206">MTATAESVEHPPFRTQAFIDGAFAPAASGRTFSAVNPATGQVLAEVAAGDAIDIDRAVVAARRAFEDRRWAGQRPLERKRTLQRFAELIRTHRDELALTETLNMGKPISDARAVDVRAAADCFAYYGECADKVYGEVAPTTSDNLALILREPLGVVGCVTPWNFPMIMAAWKVAPALAMGNSVVLKPAEESPLTALRLAELAHEAGIPDGVFNVVPGLGVEAGKALGLHMDVDALAFTGSTEVGRYFMRYSSDSNLKRVYLELGGKTAVVVAHDVPDLHAVAEAVAGGIFFNQGEMCTAASRLLVDNRIRGELVARIAALAPRWMPADPLDPAAPAGAVVSREHQQRILSAIDRGVKEGARLVTGGGAVLQQTGGAFVAPTVFDDVAPASSLAQQEIFGPVLSVIGFDGLDQAVEIANGTVYGLGASVWSGDLAVAHKVARRFKAGVVYVNCFDADDITTPFGGVKQSGFGRDKSLHALEKYSDLKTIWTRL</sequence>
<keyword evidence="1 3" id="KW-0560">Oxidoreductase</keyword>